<reference evidence="1 2" key="1">
    <citation type="journal article" date="2017" name="Int. J. Syst. Evol. Microbiol.">
        <title>Mucilaginibacterpsychrotolerans sp. nov., isolated from peatlands.</title>
        <authorList>
            <person name="Deng Y."/>
            <person name="Shen L."/>
            <person name="Xu B."/>
            <person name="Liu Y."/>
            <person name="Gu Z."/>
            <person name="Liu H."/>
            <person name="Zhou Y."/>
        </authorList>
    </citation>
    <scope>NUCLEOTIDE SEQUENCE [LARGE SCALE GENOMIC DNA]</scope>
    <source>
        <strain evidence="1 2">NH7-4</strain>
    </source>
</reference>
<evidence type="ECO:0000313" key="1">
    <source>
        <dbReference type="EMBL" id="TFF37724.1"/>
    </source>
</evidence>
<dbReference type="AlphaFoldDB" id="A0A4Y8SGY9"/>
<gene>
    <name evidence="1" type="ORF">E2R66_11185</name>
</gene>
<proteinExistence type="predicted"/>
<comment type="caution">
    <text evidence="1">The sequence shown here is derived from an EMBL/GenBank/DDBJ whole genome shotgun (WGS) entry which is preliminary data.</text>
</comment>
<dbReference type="OrthoDB" id="1030341at2"/>
<dbReference type="RefSeq" id="WP_133230640.1">
    <property type="nucleotide sequence ID" value="NZ_SOZE01000009.1"/>
</dbReference>
<keyword evidence="2" id="KW-1185">Reference proteome</keyword>
<sequence length="239" mass="26892">MKELTGMFGNLYEPIKALIILRKTGEQNQSDYYIESYDMDGKGCPINGHPLSVKECNSLTKALQVNEKKAQGFLTPKGLMPQNVLHLNSGANGYVIWHTPPQAVKLLFTENLGIPSAAANIPALVWKAGKGSLQIFAVDAKEFKETTPLYYAPFFNLYNDGRVCMGNVRIRIPNDCGLEQFMELWQDYFFNSYFSHLIGGHEPIKGNIVQLWQQLTTTAEPFPANVLNATKYQLKNLIR</sequence>
<organism evidence="1 2">
    <name type="scientific">Mucilaginibacter psychrotolerans</name>
    <dbReference type="NCBI Taxonomy" id="1524096"/>
    <lineage>
        <taxon>Bacteria</taxon>
        <taxon>Pseudomonadati</taxon>
        <taxon>Bacteroidota</taxon>
        <taxon>Sphingobacteriia</taxon>
        <taxon>Sphingobacteriales</taxon>
        <taxon>Sphingobacteriaceae</taxon>
        <taxon>Mucilaginibacter</taxon>
    </lineage>
</organism>
<name>A0A4Y8SGY9_9SPHI</name>
<evidence type="ECO:0000313" key="2">
    <source>
        <dbReference type="Proteomes" id="UP000297540"/>
    </source>
</evidence>
<dbReference type="Proteomes" id="UP000297540">
    <property type="component" value="Unassembled WGS sequence"/>
</dbReference>
<dbReference type="Pfam" id="PF14460">
    <property type="entry name" value="Prok-E2_D"/>
    <property type="match status" value="1"/>
</dbReference>
<dbReference type="EMBL" id="SOZE01000009">
    <property type="protein sequence ID" value="TFF37724.1"/>
    <property type="molecule type" value="Genomic_DNA"/>
</dbReference>
<accession>A0A4Y8SGY9</accession>
<dbReference type="InterPro" id="IPR032787">
    <property type="entry name" value="Prok-E2_D"/>
</dbReference>
<protein>
    <submittedName>
        <fullName evidence="1">PRTRC system protein B</fullName>
    </submittedName>
</protein>